<keyword evidence="4" id="KW-0547">Nucleotide-binding</keyword>
<evidence type="ECO:0000259" key="9">
    <source>
        <dbReference type="PROSITE" id="PS50893"/>
    </source>
</evidence>
<dbReference type="CDD" id="cd03230">
    <property type="entry name" value="ABC_DR_subfamily_A"/>
    <property type="match status" value="1"/>
</dbReference>
<dbReference type="InterPro" id="IPR003593">
    <property type="entry name" value="AAA+_ATPase"/>
</dbReference>
<organism evidence="10 11">
    <name type="scientific">Actinoplanes utahensis</name>
    <dbReference type="NCBI Taxonomy" id="1869"/>
    <lineage>
        <taxon>Bacteria</taxon>
        <taxon>Bacillati</taxon>
        <taxon>Actinomycetota</taxon>
        <taxon>Actinomycetes</taxon>
        <taxon>Micromonosporales</taxon>
        <taxon>Micromonosporaceae</taxon>
        <taxon>Actinoplanes</taxon>
    </lineage>
</organism>
<evidence type="ECO:0000256" key="8">
    <source>
        <dbReference type="ARBA" id="ARBA00023251"/>
    </source>
</evidence>
<dbReference type="RefSeq" id="WP_043525963.1">
    <property type="nucleotide sequence ID" value="NZ_BAABKU010000002.1"/>
</dbReference>
<dbReference type="GO" id="GO:0016887">
    <property type="term" value="F:ATP hydrolysis activity"/>
    <property type="evidence" value="ECO:0007669"/>
    <property type="project" value="InterPro"/>
</dbReference>
<evidence type="ECO:0000256" key="6">
    <source>
        <dbReference type="ARBA" id="ARBA00022967"/>
    </source>
</evidence>
<comment type="caution">
    <text evidence="10">The sequence shown here is derived from an EMBL/GenBank/DDBJ whole genome shotgun (WGS) entry which is preliminary data.</text>
</comment>
<dbReference type="FunFam" id="3.40.50.300:FF:000589">
    <property type="entry name" value="ABC transporter, ATP-binding subunit"/>
    <property type="match status" value="1"/>
</dbReference>
<reference evidence="10 11" key="1">
    <citation type="submission" date="2014-10" db="EMBL/GenBank/DDBJ databases">
        <title>Draft genome sequence of Actinoplanes utahensis NRRL 12052.</title>
        <authorList>
            <person name="Velasco-Bucheli B."/>
            <person name="del Cerro C."/>
            <person name="Hormigo D."/>
            <person name="Garcia J.L."/>
            <person name="Acebal C."/>
            <person name="Arroyo M."/>
            <person name="de la Mata I."/>
        </authorList>
    </citation>
    <scope>NUCLEOTIDE SEQUENCE [LARGE SCALE GENOMIC DNA]</scope>
    <source>
        <strain evidence="10 11">NRRL 12052</strain>
    </source>
</reference>
<comment type="subcellular location">
    <subcellularLocation>
        <location evidence="1">Cell membrane</location>
        <topology evidence="1">Peripheral membrane protein</topology>
    </subcellularLocation>
</comment>
<dbReference type="OrthoDB" id="9804819at2"/>
<dbReference type="InterPro" id="IPR050763">
    <property type="entry name" value="ABC_transporter_ATP-binding"/>
</dbReference>
<keyword evidence="6" id="KW-1278">Translocase</keyword>
<evidence type="ECO:0000256" key="7">
    <source>
        <dbReference type="ARBA" id="ARBA00023136"/>
    </source>
</evidence>
<dbReference type="STRING" id="1869.MB27_18505"/>
<dbReference type="GO" id="GO:0005886">
    <property type="term" value="C:plasma membrane"/>
    <property type="evidence" value="ECO:0007669"/>
    <property type="project" value="UniProtKB-SubCell"/>
</dbReference>
<evidence type="ECO:0000256" key="1">
    <source>
        <dbReference type="ARBA" id="ARBA00004202"/>
    </source>
</evidence>
<evidence type="ECO:0000313" key="10">
    <source>
        <dbReference type="EMBL" id="KHD76133.1"/>
    </source>
</evidence>
<evidence type="ECO:0000313" key="11">
    <source>
        <dbReference type="Proteomes" id="UP000054537"/>
    </source>
</evidence>
<dbReference type="PROSITE" id="PS50893">
    <property type="entry name" value="ABC_TRANSPORTER_2"/>
    <property type="match status" value="1"/>
</dbReference>
<dbReference type="GO" id="GO:0046677">
    <property type="term" value="P:response to antibiotic"/>
    <property type="evidence" value="ECO:0007669"/>
    <property type="project" value="UniProtKB-KW"/>
</dbReference>
<evidence type="ECO:0000256" key="3">
    <source>
        <dbReference type="ARBA" id="ARBA00022475"/>
    </source>
</evidence>
<dbReference type="Proteomes" id="UP000054537">
    <property type="component" value="Unassembled WGS sequence"/>
</dbReference>
<evidence type="ECO:0000256" key="5">
    <source>
        <dbReference type="ARBA" id="ARBA00022840"/>
    </source>
</evidence>
<dbReference type="InterPro" id="IPR027417">
    <property type="entry name" value="P-loop_NTPase"/>
</dbReference>
<protein>
    <submittedName>
        <fullName evidence="10">Sulfate ABC transporter ATPase</fullName>
    </submittedName>
</protein>
<dbReference type="InterPro" id="IPR003439">
    <property type="entry name" value="ABC_transporter-like_ATP-bd"/>
</dbReference>
<dbReference type="Gene3D" id="3.40.50.300">
    <property type="entry name" value="P-loop containing nucleotide triphosphate hydrolases"/>
    <property type="match status" value="1"/>
</dbReference>
<dbReference type="SUPFAM" id="SSF52540">
    <property type="entry name" value="P-loop containing nucleoside triphosphate hydrolases"/>
    <property type="match status" value="1"/>
</dbReference>
<name>A0A0A6UM21_ACTUT</name>
<keyword evidence="3" id="KW-1003">Cell membrane</keyword>
<keyword evidence="7" id="KW-0472">Membrane</keyword>
<gene>
    <name evidence="10" type="ORF">MB27_18505</name>
</gene>
<evidence type="ECO:0000256" key="4">
    <source>
        <dbReference type="ARBA" id="ARBA00022741"/>
    </source>
</evidence>
<proteinExistence type="predicted"/>
<dbReference type="AlphaFoldDB" id="A0A0A6UM21"/>
<sequence>MTVIEVRNLAKRYGETVAVRDVSFSVEPGEIFGILGPNGAGKTTTVECISGLRTPDSGAITVLGHRAGDKALRSRVGVQLQESELQDKLTVREALELYSSFYPNPADWRGLVGDLGLTAKVKTRYGKLSGGQKQRLSIALALLGNPEIAILDELTTGLDPQARRDTWDLISGIRDRGVTLLLVTHFMEEAERLCDRIAVIDKGEVVALDTPGGLVQRAGDEQRIRFRPSVDFADELLTELPEVRELRRQGSRIEVVGSGNLLHAVISVLARDGIVAAELTLEQASLDDAFVHLTRGE</sequence>
<feature type="domain" description="ABC transporter" evidence="9">
    <location>
        <begin position="4"/>
        <end position="227"/>
    </location>
</feature>
<dbReference type="Pfam" id="PF00005">
    <property type="entry name" value="ABC_tran"/>
    <property type="match status" value="1"/>
</dbReference>
<accession>A0A0A6UM21</accession>
<dbReference type="SMART" id="SM00382">
    <property type="entry name" value="AAA"/>
    <property type="match status" value="1"/>
</dbReference>
<evidence type="ECO:0000256" key="2">
    <source>
        <dbReference type="ARBA" id="ARBA00022448"/>
    </source>
</evidence>
<dbReference type="PROSITE" id="PS00211">
    <property type="entry name" value="ABC_TRANSPORTER_1"/>
    <property type="match status" value="1"/>
</dbReference>
<dbReference type="PANTHER" id="PTHR42711:SF16">
    <property type="entry name" value="ABC TRANSPORTER ATP-BINDING PROTEIN"/>
    <property type="match status" value="1"/>
</dbReference>
<dbReference type="eggNOG" id="COG1131">
    <property type="taxonomic scope" value="Bacteria"/>
</dbReference>
<dbReference type="PANTHER" id="PTHR42711">
    <property type="entry name" value="ABC TRANSPORTER ATP-BINDING PROTEIN"/>
    <property type="match status" value="1"/>
</dbReference>
<keyword evidence="5" id="KW-0067">ATP-binding</keyword>
<keyword evidence="8" id="KW-0046">Antibiotic resistance</keyword>
<keyword evidence="11" id="KW-1185">Reference proteome</keyword>
<dbReference type="EMBL" id="JRTT01000020">
    <property type="protein sequence ID" value="KHD76133.1"/>
    <property type="molecule type" value="Genomic_DNA"/>
</dbReference>
<keyword evidence="2" id="KW-0813">Transport</keyword>
<dbReference type="GO" id="GO:0005524">
    <property type="term" value="F:ATP binding"/>
    <property type="evidence" value="ECO:0007669"/>
    <property type="project" value="UniProtKB-KW"/>
</dbReference>
<dbReference type="InterPro" id="IPR017871">
    <property type="entry name" value="ABC_transporter-like_CS"/>
</dbReference>